<organism evidence="1 2">
    <name type="scientific">Striga hermonthica</name>
    <name type="common">Purple witchweed</name>
    <name type="synonym">Buchnera hermonthica</name>
    <dbReference type="NCBI Taxonomy" id="68872"/>
    <lineage>
        <taxon>Eukaryota</taxon>
        <taxon>Viridiplantae</taxon>
        <taxon>Streptophyta</taxon>
        <taxon>Embryophyta</taxon>
        <taxon>Tracheophyta</taxon>
        <taxon>Spermatophyta</taxon>
        <taxon>Magnoliopsida</taxon>
        <taxon>eudicotyledons</taxon>
        <taxon>Gunneridae</taxon>
        <taxon>Pentapetalae</taxon>
        <taxon>asterids</taxon>
        <taxon>lamiids</taxon>
        <taxon>Lamiales</taxon>
        <taxon>Orobanchaceae</taxon>
        <taxon>Buchnereae</taxon>
        <taxon>Striga</taxon>
    </lineage>
</organism>
<dbReference type="EMBL" id="CACSLK010027773">
    <property type="protein sequence ID" value="CAA0829000.1"/>
    <property type="molecule type" value="Genomic_DNA"/>
</dbReference>
<evidence type="ECO:0000313" key="1">
    <source>
        <dbReference type="EMBL" id="CAA0829000.1"/>
    </source>
</evidence>
<protein>
    <submittedName>
        <fullName evidence="1">Uncharacterized protein</fullName>
    </submittedName>
</protein>
<dbReference type="Proteomes" id="UP001153555">
    <property type="component" value="Unassembled WGS sequence"/>
</dbReference>
<reference evidence="1" key="1">
    <citation type="submission" date="2019-12" db="EMBL/GenBank/DDBJ databases">
        <authorList>
            <person name="Scholes J."/>
        </authorList>
    </citation>
    <scope>NUCLEOTIDE SEQUENCE</scope>
</reference>
<accession>A0A9N7NHF1</accession>
<proteinExistence type="predicted"/>
<evidence type="ECO:0000313" key="2">
    <source>
        <dbReference type="Proteomes" id="UP001153555"/>
    </source>
</evidence>
<keyword evidence="2" id="KW-1185">Reference proteome</keyword>
<sequence>HLLACPRAPPCATLISRFVRSCITSMHSSIQARPHTHSYPSFKPCLHHFGPIFSLLESSWLLAFLSQGSGTHFRIIPAPFENVLALKDSSSTIQTSGTLSSISRPLCSSYSRSSTTLTMPLLSTSSFTSSTFLSSPRPSSITITLTPASSTTSTSAKVLTWTSIISSTSVSLTSST</sequence>
<name>A0A9N7NHF1_STRHE</name>
<dbReference type="AlphaFoldDB" id="A0A9N7NHF1"/>
<feature type="non-terminal residue" evidence="1">
    <location>
        <position position="1"/>
    </location>
</feature>
<comment type="caution">
    <text evidence="1">The sequence shown here is derived from an EMBL/GenBank/DDBJ whole genome shotgun (WGS) entry which is preliminary data.</text>
</comment>
<feature type="non-terminal residue" evidence="1">
    <location>
        <position position="176"/>
    </location>
</feature>
<gene>
    <name evidence="1" type="ORF">SHERM_24592</name>
</gene>